<keyword evidence="6" id="KW-1185">Reference proteome</keyword>
<evidence type="ECO:0000259" key="4">
    <source>
        <dbReference type="Pfam" id="PF17853"/>
    </source>
</evidence>
<dbReference type="EMBL" id="SOFM01000041">
    <property type="protein sequence ID" value="TFC01542.1"/>
    <property type="molecule type" value="Genomic_DNA"/>
</dbReference>
<dbReference type="Pfam" id="PF14361">
    <property type="entry name" value="RsbRD_N"/>
    <property type="match status" value="1"/>
</dbReference>
<name>A0A4R8W3L3_9MICO</name>
<dbReference type="Pfam" id="PF13556">
    <property type="entry name" value="HTH_30"/>
    <property type="match status" value="1"/>
</dbReference>
<dbReference type="InterPro" id="IPR025736">
    <property type="entry name" value="PucR_C-HTH_dom"/>
</dbReference>
<evidence type="ECO:0000313" key="5">
    <source>
        <dbReference type="EMBL" id="TFC01542.1"/>
    </source>
</evidence>
<protein>
    <recommendedName>
        <fullName evidence="7">PucR family transcriptional regulator</fullName>
    </recommendedName>
</protein>
<feature type="domain" description="PucR C-terminal helix-turn-helix" evidence="2">
    <location>
        <begin position="347"/>
        <end position="405"/>
    </location>
</feature>
<evidence type="ECO:0008006" key="7">
    <source>
        <dbReference type="Google" id="ProtNLM"/>
    </source>
</evidence>
<evidence type="ECO:0000313" key="6">
    <source>
        <dbReference type="Proteomes" id="UP000297643"/>
    </source>
</evidence>
<dbReference type="Proteomes" id="UP000297643">
    <property type="component" value="Unassembled WGS sequence"/>
</dbReference>
<evidence type="ECO:0000259" key="3">
    <source>
        <dbReference type="Pfam" id="PF14361"/>
    </source>
</evidence>
<reference evidence="5 6" key="1">
    <citation type="submission" date="2019-03" db="EMBL/GenBank/DDBJ databases">
        <title>Genomics of glacier-inhabiting Cryobacterium strains.</title>
        <authorList>
            <person name="Liu Q."/>
            <person name="Xin Y.-H."/>
        </authorList>
    </citation>
    <scope>NUCLEOTIDE SEQUENCE [LARGE SCALE GENOMIC DNA]</scope>
    <source>
        <strain evidence="5 6">RHLT2-21</strain>
    </source>
</reference>
<sequence length="411" mass="42470">MADQWGTLERGDGNGTTGVGATAAGATRRIAIELFTGLIDSADVLTDAVCAQIVAGEQAYGARSLLPYEVLHGIVGENIAALARALVDGTATLDAPRRAGQVKAEHGIPMASLLHAYRLAGLQIWEVLVTRSVAGQSFEALLLVSGEVWGMIDTFSNAAAEAYRAVVDAQDRRNQQARSLLLLSVLDGSATAVDAGRALRALGLPEHGTFLLVAAELSATGADSLPGLSQTLRAAGIASAWTTLQGDQIGLLGLAAAGGMAIVQSTLASAATTRVGVSRPFTVVGEAPDALRQARMAVGCVLPGGAGAHSYGTAPLDLLLVAQPGYAAELQEAVLGGLLAAPDRDVLLQTLEEWFAADGSTALTGRRLHCHRNTVLYRLARITELTGRMPSRPAEAAELHAALRATRLAGR</sequence>
<dbReference type="AlphaFoldDB" id="A0A4R8W3L3"/>
<dbReference type="PANTHER" id="PTHR33744">
    <property type="entry name" value="CARBOHYDRATE DIACID REGULATOR"/>
    <property type="match status" value="1"/>
</dbReference>
<accession>A0A4R8W3L3</accession>
<dbReference type="InterPro" id="IPR042070">
    <property type="entry name" value="PucR_C-HTH_sf"/>
</dbReference>
<dbReference type="RefSeq" id="WP_134510205.1">
    <property type="nucleotide sequence ID" value="NZ_SOFM01000041.1"/>
</dbReference>
<dbReference type="InterPro" id="IPR051448">
    <property type="entry name" value="CdaR-like_regulators"/>
</dbReference>
<comment type="similarity">
    <text evidence="1">Belongs to the CdaR family.</text>
</comment>
<dbReference type="Gene3D" id="1.10.10.2840">
    <property type="entry name" value="PucR C-terminal helix-turn-helix domain"/>
    <property type="match status" value="1"/>
</dbReference>
<gene>
    <name evidence="5" type="ORF">E3O32_13075</name>
</gene>
<dbReference type="InterPro" id="IPR025751">
    <property type="entry name" value="RsbRD_N_dom"/>
</dbReference>
<dbReference type="InterPro" id="IPR041522">
    <property type="entry name" value="CdaR_GGDEF"/>
</dbReference>
<comment type="caution">
    <text evidence="5">The sequence shown here is derived from an EMBL/GenBank/DDBJ whole genome shotgun (WGS) entry which is preliminary data.</text>
</comment>
<evidence type="ECO:0000259" key="2">
    <source>
        <dbReference type="Pfam" id="PF13556"/>
    </source>
</evidence>
<feature type="domain" description="RsbT co-antagonist protein RsbRD N-terminal" evidence="3">
    <location>
        <begin position="44"/>
        <end position="178"/>
    </location>
</feature>
<proteinExistence type="inferred from homology"/>
<feature type="domain" description="CdaR GGDEF-like" evidence="4">
    <location>
        <begin position="189"/>
        <end position="298"/>
    </location>
</feature>
<evidence type="ECO:0000256" key="1">
    <source>
        <dbReference type="ARBA" id="ARBA00006754"/>
    </source>
</evidence>
<dbReference type="Pfam" id="PF17853">
    <property type="entry name" value="GGDEF_2"/>
    <property type="match status" value="1"/>
</dbReference>
<dbReference type="PANTHER" id="PTHR33744:SF1">
    <property type="entry name" value="DNA-BINDING TRANSCRIPTIONAL ACTIVATOR ADER"/>
    <property type="match status" value="1"/>
</dbReference>
<organism evidence="5 6">
    <name type="scientific">Cryobacterium mannosilyticum</name>
    <dbReference type="NCBI Taxonomy" id="1259190"/>
    <lineage>
        <taxon>Bacteria</taxon>
        <taxon>Bacillati</taxon>
        <taxon>Actinomycetota</taxon>
        <taxon>Actinomycetes</taxon>
        <taxon>Micrococcales</taxon>
        <taxon>Microbacteriaceae</taxon>
        <taxon>Cryobacterium</taxon>
    </lineage>
</organism>